<dbReference type="Gene3D" id="2.30.30.490">
    <property type="match status" value="1"/>
</dbReference>
<feature type="region of interest" description="Disordered" evidence="1">
    <location>
        <begin position="77"/>
        <end position="102"/>
    </location>
</feature>
<evidence type="ECO:0000313" key="2">
    <source>
        <dbReference type="EMBL" id="CAF2972348.1"/>
    </source>
</evidence>
<name>A0A7R8CYX5_LEPSM</name>
<reference evidence="2" key="1">
    <citation type="submission" date="2021-02" db="EMBL/GenBank/DDBJ databases">
        <authorList>
            <person name="Bekaert M."/>
        </authorList>
    </citation>
    <scope>NUCLEOTIDE SEQUENCE</scope>
    <source>
        <strain evidence="2">IoA-00</strain>
    </source>
</reference>
<gene>
    <name evidence="2" type="ORF">LSAA_12123</name>
</gene>
<sequence length="542" mass="61609">MVGPIPLKTCYVYQRIVSPLMMMMTNLKEIVKEEEYDDNKSTDLNLDDDEHDVIDEREIDEKEQAVVANLSFVEGKSQEEESVVAPSTSPHPSPSTPEPEPLIQENNLVVSPLKIKKNTLVSDSEEFECQLPKKKSKKSKKYKKNKRDKSERKERRVKKMKVSVIRTPPTSSCLDITEDKSIINISFPKYKAHKKKKKWATTSDEEEDIDDDNDLDCDESLGPKTPEDCLLCGHDLRDGLRVLIKIEGHFHPSTIKAISPPDIYGVIVDKERGNKPHIFSREEVLKKAIYEVKPTSIHDVPIGTRVWSPNPKLDPNYFVNVELDDGDSRDIHIDSVRYLPPDYPLVQYEPDPMAFGCRRKRMFSTDSALSTSSISSNKTIDAKDEVSSKVFRNGKDVLQHVPKVIIKSSDLKFKIKSSPEMNQPNIKSLTNNKSSMAAFLPAQQLWCWADNGIKKGRRILHNAIKRDDDETLSVGACAVFLSTGRPDRPYIGRLESLWEAQGSNNLRNMRVKVRWFYHACETKGKSKEGNEVNNLKLPGALF</sequence>
<dbReference type="PANTHER" id="PTHR12505">
    <property type="entry name" value="PHD FINGER TRANSCRIPTION FACTOR"/>
    <property type="match status" value="1"/>
</dbReference>
<dbReference type="InterPro" id="IPR043151">
    <property type="entry name" value="BAH_sf"/>
</dbReference>
<accession>A0A7R8CYX5</accession>
<feature type="compositionally biased region" description="Acidic residues" evidence="1">
    <location>
        <begin position="203"/>
        <end position="215"/>
    </location>
</feature>
<evidence type="ECO:0000313" key="3">
    <source>
        <dbReference type="Proteomes" id="UP000675881"/>
    </source>
</evidence>
<dbReference type="Pfam" id="PF24912">
    <property type="entry name" value="SH3_TNRC18"/>
    <property type="match status" value="1"/>
</dbReference>
<keyword evidence="3" id="KW-1185">Reference proteome</keyword>
<proteinExistence type="predicted"/>
<feature type="region of interest" description="Disordered" evidence="1">
    <location>
        <begin position="196"/>
        <end position="215"/>
    </location>
</feature>
<organism evidence="2 3">
    <name type="scientific">Lepeophtheirus salmonis</name>
    <name type="common">Salmon louse</name>
    <name type="synonym">Caligus salmonis</name>
    <dbReference type="NCBI Taxonomy" id="72036"/>
    <lineage>
        <taxon>Eukaryota</taxon>
        <taxon>Metazoa</taxon>
        <taxon>Ecdysozoa</taxon>
        <taxon>Arthropoda</taxon>
        <taxon>Crustacea</taxon>
        <taxon>Multicrustacea</taxon>
        <taxon>Hexanauplia</taxon>
        <taxon>Copepoda</taxon>
        <taxon>Siphonostomatoida</taxon>
        <taxon>Caligidae</taxon>
        <taxon>Lepeophtheirus</taxon>
    </lineage>
</organism>
<dbReference type="PROSITE" id="PS51038">
    <property type="entry name" value="BAH"/>
    <property type="match status" value="1"/>
</dbReference>
<dbReference type="PANTHER" id="PTHR12505:SF24">
    <property type="entry name" value="PROTEIN WINGED EYE"/>
    <property type="match status" value="1"/>
</dbReference>
<dbReference type="InterPro" id="IPR056841">
    <property type="entry name" value="TNRC18_BAHCC1-like_SH3"/>
</dbReference>
<protein>
    <submittedName>
        <fullName evidence="2">(salmon louse) hypothetical protein</fullName>
    </submittedName>
</protein>
<dbReference type="OrthoDB" id="6426227at2759"/>
<evidence type="ECO:0000256" key="1">
    <source>
        <dbReference type="SAM" id="MobiDB-lite"/>
    </source>
</evidence>
<feature type="compositionally biased region" description="Pro residues" evidence="1">
    <location>
        <begin position="89"/>
        <end position="100"/>
    </location>
</feature>
<dbReference type="Pfam" id="PF21744">
    <property type="entry name" value="BAHCC1-like_Tudor"/>
    <property type="match status" value="1"/>
</dbReference>
<dbReference type="AlphaFoldDB" id="A0A7R8CYX5"/>
<feature type="region of interest" description="Disordered" evidence="1">
    <location>
        <begin position="126"/>
        <end position="162"/>
    </location>
</feature>
<dbReference type="GO" id="GO:0003682">
    <property type="term" value="F:chromatin binding"/>
    <property type="evidence" value="ECO:0007669"/>
    <property type="project" value="InterPro"/>
</dbReference>
<feature type="compositionally biased region" description="Basic residues" evidence="1">
    <location>
        <begin position="132"/>
        <end position="147"/>
    </location>
</feature>
<dbReference type="InterPro" id="IPR048924">
    <property type="entry name" value="BAHCC1-like_Tudor"/>
</dbReference>
<dbReference type="InterPro" id="IPR052429">
    <property type="entry name" value="BAH_domain_protein"/>
</dbReference>
<dbReference type="EMBL" id="HG994585">
    <property type="protein sequence ID" value="CAF2972348.1"/>
    <property type="molecule type" value="Genomic_DNA"/>
</dbReference>
<dbReference type="InterPro" id="IPR001025">
    <property type="entry name" value="BAH_dom"/>
</dbReference>
<dbReference type="Proteomes" id="UP000675881">
    <property type="component" value="Chromosome 6"/>
</dbReference>